<protein>
    <submittedName>
        <fullName evidence="1">Uncharacterized protein</fullName>
    </submittedName>
</protein>
<keyword evidence="2" id="KW-1185">Reference proteome</keyword>
<organism evidence="1 2">
    <name type="scientific">Caerostris extrusa</name>
    <name type="common">Bark spider</name>
    <name type="synonym">Caerostris bankana</name>
    <dbReference type="NCBI Taxonomy" id="172846"/>
    <lineage>
        <taxon>Eukaryota</taxon>
        <taxon>Metazoa</taxon>
        <taxon>Ecdysozoa</taxon>
        <taxon>Arthropoda</taxon>
        <taxon>Chelicerata</taxon>
        <taxon>Arachnida</taxon>
        <taxon>Araneae</taxon>
        <taxon>Araneomorphae</taxon>
        <taxon>Entelegynae</taxon>
        <taxon>Araneoidea</taxon>
        <taxon>Araneidae</taxon>
        <taxon>Caerostris</taxon>
    </lineage>
</organism>
<proteinExistence type="predicted"/>
<gene>
    <name evidence="1" type="ORF">CEXT_665591</name>
</gene>
<accession>A0AAV4XM08</accession>
<sequence>MPRKVAQWREWKTVRGGGKLRSYAELFSCFALRRRKSTSRCLSSRSPGILMEATLLDIVSDNNPIMQDILDCCLHLENWISREKIRIFYLSLPGALVWVPNNEKTGYPN</sequence>
<dbReference type="Proteomes" id="UP001054945">
    <property type="component" value="Unassembled WGS sequence"/>
</dbReference>
<dbReference type="EMBL" id="BPLR01017992">
    <property type="protein sequence ID" value="GIY96011.1"/>
    <property type="molecule type" value="Genomic_DNA"/>
</dbReference>
<evidence type="ECO:0000313" key="1">
    <source>
        <dbReference type="EMBL" id="GIY96011.1"/>
    </source>
</evidence>
<evidence type="ECO:0000313" key="2">
    <source>
        <dbReference type="Proteomes" id="UP001054945"/>
    </source>
</evidence>
<dbReference type="AlphaFoldDB" id="A0AAV4XM08"/>
<name>A0AAV4XM08_CAEEX</name>
<comment type="caution">
    <text evidence="1">The sequence shown here is derived from an EMBL/GenBank/DDBJ whole genome shotgun (WGS) entry which is preliminary data.</text>
</comment>
<reference evidence="1 2" key="1">
    <citation type="submission" date="2021-06" db="EMBL/GenBank/DDBJ databases">
        <title>Caerostris extrusa draft genome.</title>
        <authorList>
            <person name="Kono N."/>
            <person name="Arakawa K."/>
        </authorList>
    </citation>
    <scope>NUCLEOTIDE SEQUENCE [LARGE SCALE GENOMIC DNA]</scope>
</reference>